<feature type="compositionally biased region" description="Basic and acidic residues" evidence="1">
    <location>
        <begin position="162"/>
        <end position="171"/>
    </location>
</feature>
<gene>
    <name evidence="3" type="ORF">ACFFIX_10035</name>
</gene>
<accession>A0ABV6GDM7</accession>
<feature type="region of interest" description="Disordered" evidence="1">
    <location>
        <begin position="109"/>
        <end position="198"/>
    </location>
</feature>
<organism evidence="3 4">
    <name type="scientific">Metabacillus herbersteinensis</name>
    <dbReference type="NCBI Taxonomy" id="283816"/>
    <lineage>
        <taxon>Bacteria</taxon>
        <taxon>Bacillati</taxon>
        <taxon>Bacillota</taxon>
        <taxon>Bacilli</taxon>
        <taxon>Bacillales</taxon>
        <taxon>Bacillaceae</taxon>
        <taxon>Metabacillus</taxon>
    </lineage>
</organism>
<feature type="chain" id="PRO_5046240685" evidence="2">
    <location>
        <begin position="26"/>
        <end position="277"/>
    </location>
</feature>
<evidence type="ECO:0000313" key="4">
    <source>
        <dbReference type="Proteomes" id="UP001589854"/>
    </source>
</evidence>
<sequence>MNIRSFLLKGIIVGAALVFPTDAFAEKSEQAQKQSTQNGHAMEVVKTVKDKDSTSKPPPQAELEVKLPNQASEKAQQIVQEVKPSSEKTSKAKQSTIVETKKAVKKVVPNINQEAETKKTKQQKTTPSNNATHTNDVKESSDKSIQHVISGENANQSTKKVQLVEDDKTEQSIKQSGSIIEEQETEEKKKRPSGQKKYPRDIVVVHSPHNTKIPNESSKDRTGNGQSTTSFVEKGLLEAEKYLNLKRIQPLVSRTYEFRNQWVNAPPFQPPQATPFF</sequence>
<evidence type="ECO:0000256" key="2">
    <source>
        <dbReference type="SAM" id="SignalP"/>
    </source>
</evidence>
<keyword evidence="4" id="KW-1185">Reference proteome</keyword>
<dbReference type="RefSeq" id="WP_378933351.1">
    <property type="nucleotide sequence ID" value="NZ_JBHLVO010000006.1"/>
</dbReference>
<feature type="region of interest" description="Disordered" evidence="1">
    <location>
        <begin position="209"/>
        <end position="228"/>
    </location>
</feature>
<name>A0ABV6GDM7_9BACI</name>
<evidence type="ECO:0000313" key="3">
    <source>
        <dbReference type="EMBL" id="MFC0271793.1"/>
    </source>
</evidence>
<dbReference type="Proteomes" id="UP001589854">
    <property type="component" value="Unassembled WGS sequence"/>
</dbReference>
<protein>
    <submittedName>
        <fullName evidence="3">Uncharacterized protein</fullName>
    </submittedName>
</protein>
<keyword evidence="2" id="KW-0732">Signal</keyword>
<comment type="caution">
    <text evidence="3">The sequence shown here is derived from an EMBL/GenBank/DDBJ whole genome shotgun (WGS) entry which is preliminary data.</text>
</comment>
<feature type="region of interest" description="Disordered" evidence="1">
    <location>
        <begin position="29"/>
        <end position="96"/>
    </location>
</feature>
<dbReference type="EMBL" id="JBHLVO010000006">
    <property type="protein sequence ID" value="MFC0271793.1"/>
    <property type="molecule type" value="Genomic_DNA"/>
</dbReference>
<reference evidence="3 4" key="1">
    <citation type="submission" date="2024-09" db="EMBL/GenBank/DDBJ databases">
        <authorList>
            <person name="Sun Q."/>
            <person name="Mori K."/>
        </authorList>
    </citation>
    <scope>NUCLEOTIDE SEQUENCE [LARGE SCALE GENOMIC DNA]</scope>
    <source>
        <strain evidence="3 4">CCM 7228</strain>
    </source>
</reference>
<feature type="compositionally biased region" description="Basic and acidic residues" evidence="1">
    <location>
        <begin position="135"/>
        <end position="145"/>
    </location>
</feature>
<evidence type="ECO:0000256" key="1">
    <source>
        <dbReference type="SAM" id="MobiDB-lite"/>
    </source>
</evidence>
<feature type="compositionally biased region" description="Polar residues" evidence="1">
    <location>
        <begin position="69"/>
        <end position="79"/>
    </location>
</feature>
<feature type="signal peptide" evidence="2">
    <location>
        <begin position="1"/>
        <end position="25"/>
    </location>
</feature>
<proteinExistence type="predicted"/>